<dbReference type="OrthoDB" id="326421at2"/>
<keyword evidence="7" id="KW-1185">Reference proteome</keyword>
<dbReference type="SUPFAM" id="SSF46689">
    <property type="entry name" value="Homeodomain-like"/>
    <property type="match status" value="1"/>
</dbReference>
<dbReference type="InterPro" id="IPR011075">
    <property type="entry name" value="TetR_C"/>
</dbReference>
<dbReference type="Gene3D" id="1.10.357.10">
    <property type="entry name" value="Tetracycline Repressor, domain 2"/>
    <property type="match status" value="1"/>
</dbReference>
<dbReference type="InterPro" id="IPR036271">
    <property type="entry name" value="Tet_transcr_reg_TetR-rel_C_sf"/>
</dbReference>
<evidence type="ECO:0000313" key="6">
    <source>
        <dbReference type="EMBL" id="KJZ04566.1"/>
    </source>
</evidence>
<sequence length="198" mass="22671">MSKGKQTRDNILNVAFRLASENGLESLTIGELAKQCAMSKSGLFAHFNSKENLQAAVVEFANEIFIQRVIVPARSDNCSNYEEKIKALLHHWLNWNQSFQGSCMFLDAWREKCADESAAQQVLKQAIANWLTYLQIQIGKGIENQEFRADLQPEQATFELYGMYLSAHLYHSMHGQAESTERFWQGVARLIQSWKVNH</sequence>
<organism evidence="6 7">
    <name type="scientific">Pseudoalteromonas rubra</name>
    <dbReference type="NCBI Taxonomy" id="43658"/>
    <lineage>
        <taxon>Bacteria</taxon>
        <taxon>Pseudomonadati</taxon>
        <taxon>Pseudomonadota</taxon>
        <taxon>Gammaproteobacteria</taxon>
        <taxon>Alteromonadales</taxon>
        <taxon>Pseudoalteromonadaceae</taxon>
        <taxon>Pseudoalteromonas</taxon>
    </lineage>
</organism>
<dbReference type="Pfam" id="PF00440">
    <property type="entry name" value="TetR_N"/>
    <property type="match status" value="1"/>
</dbReference>
<dbReference type="PANTHER" id="PTHR47506">
    <property type="entry name" value="TRANSCRIPTIONAL REGULATORY PROTEIN"/>
    <property type="match status" value="1"/>
</dbReference>
<proteinExistence type="predicted"/>
<dbReference type="InterPro" id="IPR001647">
    <property type="entry name" value="HTH_TetR"/>
</dbReference>
<dbReference type="EMBL" id="JXYA01000092">
    <property type="protein sequence ID" value="KJZ04566.1"/>
    <property type="molecule type" value="Genomic_DNA"/>
</dbReference>
<evidence type="ECO:0000256" key="3">
    <source>
        <dbReference type="ARBA" id="ARBA00023163"/>
    </source>
</evidence>
<reference evidence="6 7" key="1">
    <citation type="journal article" date="2015" name="BMC Genomics">
        <title>Genome mining reveals unlocked bioactive potential of marine Gram-negative bacteria.</title>
        <authorList>
            <person name="Machado H."/>
            <person name="Sonnenschein E.C."/>
            <person name="Melchiorsen J."/>
            <person name="Gram L."/>
        </authorList>
    </citation>
    <scope>NUCLEOTIDE SEQUENCE [LARGE SCALE GENOMIC DNA]</scope>
    <source>
        <strain evidence="6 7">S2471</strain>
    </source>
</reference>
<dbReference type="Gene3D" id="1.10.10.60">
    <property type="entry name" value="Homeodomain-like"/>
    <property type="match status" value="1"/>
</dbReference>
<dbReference type="AlphaFoldDB" id="A0A0F4QA52"/>
<keyword evidence="2 4" id="KW-0238">DNA-binding</keyword>
<keyword evidence="1" id="KW-0805">Transcription regulation</keyword>
<gene>
    <name evidence="6" type="ORF">TW77_23420</name>
</gene>
<dbReference type="InterPro" id="IPR009057">
    <property type="entry name" value="Homeodomain-like_sf"/>
</dbReference>
<evidence type="ECO:0000259" key="5">
    <source>
        <dbReference type="PROSITE" id="PS50977"/>
    </source>
</evidence>
<feature type="domain" description="HTH tetR-type" evidence="5">
    <location>
        <begin position="5"/>
        <end position="65"/>
    </location>
</feature>
<protein>
    <submittedName>
        <fullName evidence="6">Transcriptional regulator</fullName>
    </submittedName>
</protein>
<dbReference type="PROSITE" id="PS50977">
    <property type="entry name" value="HTH_TETR_2"/>
    <property type="match status" value="1"/>
</dbReference>
<dbReference type="Proteomes" id="UP000033452">
    <property type="component" value="Unassembled WGS sequence"/>
</dbReference>
<feature type="DNA-binding region" description="H-T-H motif" evidence="4">
    <location>
        <begin position="28"/>
        <end position="47"/>
    </location>
</feature>
<keyword evidence="3" id="KW-0804">Transcription</keyword>
<evidence type="ECO:0000256" key="4">
    <source>
        <dbReference type="PROSITE-ProRule" id="PRU00335"/>
    </source>
</evidence>
<evidence type="ECO:0000256" key="1">
    <source>
        <dbReference type="ARBA" id="ARBA00023015"/>
    </source>
</evidence>
<dbReference type="PATRIC" id="fig|43658.5.peg.4963"/>
<accession>A0A0F4QA52</accession>
<evidence type="ECO:0000313" key="7">
    <source>
        <dbReference type="Proteomes" id="UP000033452"/>
    </source>
</evidence>
<dbReference type="Pfam" id="PF16925">
    <property type="entry name" value="TetR_C_13"/>
    <property type="match status" value="1"/>
</dbReference>
<evidence type="ECO:0000256" key="2">
    <source>
        <dbReference type="ARBA" id="ARBA00023125"/>
    </source>
</evidence>
<dbReference type="SUPFAM" id="SSF48498">
    <property type="entry name" value="Tetracyclin repressor-like, C-terminal domain"/>
    <property type="match status" value="1"/>
</dbReference>
<comment type="caution">
    <text evidence="6">The sequence shown here is derived from an EMBL/GenBank/DDBJ whole genome shotgun (WGS) entry which is preliminary data.</text>
</comment>
<dbReference type="PRINTS" id="PR00455">
    <property type="entry name" value="HTHTETR"/>
</dbReference>
<dbReference type="GO" id="GO:0003677">
    <property type="term" value="F:DNA binding"/>
    <property type="evidence" value="ECO:0007669"/>
    <property type="project" value="UniProtKB-UniRule"/>
</dbReference>
<name>A0A0F4QA52_9GAMM</name>
<dbReference type="RefSeq" id="WP_046007390.1">
    <property type="nucleotide sequence ID" value="NZ_JXYA01000092.1"/>
</dbReference>
<dbReference type="PANTHER" id="PTHR47506:SF6">
    <property type="entry name" value="HTH-TYPE TRANSCRIPTIONAL REPRESSOR NEMR"/>
    <property type="match status" value="1"/>
</dbReference>